<dbReference type="NCBIfam" id="TIGR00093">
    <property type="entry name" value="pseudouridine synthase"/>
    <property type="match status" value="1"/>
</dbReference>
<evidence type="ECO:0000256" key="3">
    <source>
        <dbReference type="PROSITE-ProRule" id="PRU00182"/>
    </source>
</evidence>
<gene>
    <name evidence="6" type="ORF">JKP88DRAFT_166257</name>
</gene>
<keyword evidence="3" id="KW-0694">RNA-binding</keyword>
<accession>A0A836CCP1</accession>
<organism evidence="6 7">
    <name type="scientific">Tribonema minus</name>
    <dbReference type="NCBI Taxonomy" id="303371"/>
    <lineage>
        <taxon>Eukaryota</taxon>
        <taxon>Sar</taxon>
        <taxon>Stramenopiles</taxon>
        <taxon>Ochrophyta</taxon>
        <taxon>PX clade</taxon>
        <taxon>Xanthophyceae</taxon>
        <taxon>Tribonematales</taxon>
        <taxon>Tribonemataceae</taxon>
        <taxon>Tribonema</taxon>
    </lineage>
</organism>
<dbReference type="Gene3D" id="3.30.70.1560">
    <property type="entry name" value="Alpha-L RNA-binding motif"/>
    <property type="match status" value="1"/>
</dbReference>
<dbReference type="Gene3D" id="3.10.290.10">
    <property type="entry name" value="RNA-binding S4 domain"/>
    <property type="match status" value="1"/>
</dbReference>
<dbReference type="SMART" id="SM00363">
    <property type="entry name" value="S4"/>
    <property type="match status" value="1"/>
</dbReference>
<dbReference type="InterPro" id="IPR000748">
    <property type="entry name" value="PsdUridine_synth_RsuA/RluB/E/F"/>
</dbReference>
<dbReference type="PROSITE" id="PS01149">
    <property type="entry name" value="PSI_RSU"/>
    <property type="match status" value="1"/>
</dbReference>
<dbReference type="InterPro" id="IPR002942">
    <property type="entry name" value="S4_RNA-bd"/>
</dbReference>
<reference evidence="6" key="1">
    <citation type="submission" date="2021-02" db="EMBL/GenBank/DDBJ databases">
        <title>First Annotated Genome of the Yellow-green Alga Tribonema minus.</title>
        <authorList>
            <person name="Mahan K.M."/>
        </authorList>
    </citation>
    <scope>NUCLEOTIDE SEQUENCE</scope>
    <source>
        <strain evidence="6">UTEX B ZZ1240</strain>
    </source>
</reference>
<comment type="similarity">
    <text evidence="1">Belongs to the pseudouridine synthase RsuA family.</text>
</comment>
<dbReference type="InterPro" id="IPR042092">
    <property type="entry name" value="PsdUridine_s_RsuA/RluB/E/F_cat"/>
</dbReference>
<proteinExistence type="inferred from homology"/>
<keyword evidence="2" id="KW-0413">Isomerase</keyword>
<feature type="domain" description="RNA-binding S4" evidence="5">
    <location>
        <begin position="1"/>
        <end position="57"/>
    </location>
</feature>
<dbReference type="CDD" id="cd00165">
    <property type="entry name" value="S4"/>
    <property type="match status" value="1"/>
</dbReference>
<dbReference type="OrthoDB" id="440619at2759"/>
<dbReference type="InterPro" id="IPR036986">
    <property type="entry name" value="S4_RNA-bd_sf"/>
</dbReference>
<dbReference type="Pfam" id="PF01479">
    <property type="entry name" value="S4"/>
    <property type="match status" value="1"/>
</dbReference>
<dbReference type="SUPFAM" id="SSF55120">
    <property type="entry name" value="Pseudouridine synthase"/>
    <property type="match status" value="1"/>
</dbReference>
<dbReference type="GO" id="GO:0006364">
    <property type="term" value="P:rRNA processing"/>
    <property type="evidence" value="ECO:0007669"/>
    <property type="project" value="UniProtKB-ARBA"/>
</dbReference>
<dbReference type="InterPro" id="IPR020094">
    <property type="entry name" value="TruA/RsuA/RluB/E/F_N"/>
</dbReference>
<keyword evidence="7" id="KW-1185">Reference proteome</keyword>
<dbReference type="AlphaFoldDB" id="A0A836CCP1"/>
<feature type="non-terminal residue" evidence="6">
    <location>
        <position position="272"/>
    </location>
</feature>
<sequence length="272" mass="29806">RINKCFKNVASRREADKFLEEGRVRVNKRTATTGARVLPGDRVTLDGKLFVYIKYWKPVGVTSTTDRGDATNVLNASGAERAYRGQRLFNVGRLDKDSSGALLLTSDGRLPGAALSAEAHQEKVYTVTVERRISDAALERMRSGVTITAPVQHSGKAVTAKTLPCQAGPCDWYSVKITLKEGRNRQIRRMCEEVGHKVKFLHRASFMGITLNGMREGEWKPLNVKEVKLINRALREAAQRDAPPAASAAGAPALLPEQNVDVTAAPSVEQRG</sequence>
<dbReference type="Proteomes" id="UP000664859">
    <property type="component" value="Unassembled WGS sequence"/>
</dbReference>
<evidence type="ECO:0000259" key="5">
    <source>
        <dbReference type="SMART" id="SM00363"/>
    </source>
</evidence>
<dbReference type="InterPro" id="IPR006145">
    <property type="entry name" value="PsdUridine_synth_RsuA/RluA"/>
</dbReference>
<evidence type="ECO:0000256" key="2">
    <source>
        <dbReference type="ARBA" id="ARBA00023235"/>
    </source>
</evidence>
<dbReference type="SUPFAM" id="SSF55174">
    <property type="entry name" value="Alpha-L RNA-binding motif"/>
    <property type="match status" value="1"/>
</dbReference>
<dbReference type="InterPro" id="IPR018496">
    <property type="entry name" value="PsdUridine_synth_RsuA/RluB_CS"/>
</dbReference>
<feature type="region of interest" description="Disordered" evidence="4">
    <location>
        <begin position="238"/>
        <end position="272"/>
    </location>
</feature>
<comment type="caution">
    <text evidence="6">The sequence shown here is derived from an EMBL/GenBank/DDBJ whole genome shotgun (WGS) entry which is preliminary data.</text>
</comment>
<name>A0A836CCP1_9STRA</name>
<dbReference type="Pfam" id="PF00849">
    <property type="entry name" value="PseudoU_synth_2"/>
    <property type="match status" value="1"/>
</dbReference>
<dbReference type="PANTHER" id="PTHR47683:SF2">
    <property type="entry name" value="RNA-BINDING S4 DOMAIN-CONTAINING PROTEIN"/>
    <property type="match status" value="1"/>
</dbReference>
<evidence type="ECO:0000313" key="6">
    <source>
        <dbReference type="EMBL" id="KAG5180864.1"/>
    </source>
</evidence>
<dbReference type="EMBL" id="JAFCMP010000357">
    <property type="protein sequence ID" value="KAG5180864.1"/>
    <property type="molecule type" value="Genomic_DNA"/>
</dbReference>
<dbReference type="Gene3D" id="3.30.70.580">
    <property type="entry name" value="Pseudouridine synthase I, catalytic domain, N-terminal subdomain"/>
    <property type="match status" value="1"/>
</dbReference>
<feature type="compositionally biased region" description="Low complexity" evidence="4">
    <location>
        <begin position="240"/>
        <end position="253"/>
    </location>
</feature>
<dbReference type="PROSITE" id="PS50889">
    <property type="entry name" value="S4"/>
    <property type="match status" value="1"/>
</dbReference>
<dbReference type="GO" id="GO:0009982">
    <property type="term" value="F:pseudouridine synthase activity"/>
    <property type="evidence" value="ECO:0007669"/>
    <property type="project" value="InterPro"/>
</dbReference>
<dbReference type="InterPro" id="IPR050343">
    <property type="entry name" value="RsuA_PseudoU_synthase"/>
</dbReference>
<evidence type="ECO:0000313" key="7">
    <source>
        <dbReference type="Proteomes" id="UP000664859"/>
    </source>
</evidence>
<evidence type="ECO:0000256" key="1">
    <source>
        <dbReference type="ARBA" id="ARBA00008348"/>
    </source>
</evidence>
<dbReference type="InterPro" id="IPR020103">
    <property type="entry name" value="PsdUridine_synth_cat_dom_sf"/>
</dbReference>
<dbReference type="GO" id="GO:0003723">
    <property type="term" value="F:RNA binding"/>
    <property type="evidence" value="ECO:0007669"/>
    <property type="project" value="UniProtKB-KW"/>
</dbReference>
<dbReference type="PANTHER" id="PTHR47683">
    <property type="entry name" value="PSEUDOURIDINE SYNTHASE FAMILY PROTEIN-RELATED"/>
    <property type="match status" value="1"/>
</dbReference>
<protein>
    <submittedName>
        <fullName evidence="6">Pseudouridine synthase</fullName>
    </submittedName>
</protein>
<dbReference type="GO" id="GO:0001522">
    <property type="term" value="P:pseudouridine synthesis"/>
    <property type="evidence" value="ECO:0007669"/>
    <property type="project" value="InterPro"/>
</dbReference>
<evidence type="ECO:0000256" key="4">
    <source>
        <dbReference type="SAM" id="MobiDB-lite"/>
    </source>
</evidence>